<feature type="domain" description="Thioredoxin" evidence="6">
    <location>
        <begin position="10"/>
        <end position="123"/>
    </location>
</feature>
<dbReference type="Proteomes" id="UP000619238">
    <property type="component" value="Unassembled WGS sequence"/>
</dbReference>
<dbReference type="InterPro" id="IPR017937">
    <property type="entry name" value="Thioredoxin_CS"/>
</dbReference>
<evidence type="ECO:0000256" key="3">
    <source>
        <dbReference type="ARBA" id="ARBA00023157"/>
    </source>
</evidence>
<protein>
    <submittedName>
        <fullName evidence="7">Thioredoxin fold domain-containing protein</fullName>
    </submittedName>
</protein>
<evidence type="ECO:0000256" key="2">
    <source>
        <dbReference type="ARBA" id="ARBA00022982"/>
    </source>
</evidence>
<keyword evidence="1" id="KW-0813">Transport</keyword>
<dbReference type="SUPFAM" id="SSF52833">
    <property type="entry name" value="Thioredoxin-like"/>
    <property type="match status" value="1"/>
</dbReference>
<keyword evidence="4" id="KW-0676">Redox-active center</keyword>
<comment type="caution">
    <text evidence="7">The sequence shown here is derived from an EMBL/GenBank/DDBJ whole genome shotgun (WGS) entry which is preliminary data.</text>
</comment>
<keyword evidence="8" id="KW-1185">Reference proteome</keyword>
<dbReference type="PANTHER" id="PTHR45663">
    <property type="entry name" value="GEO12009P1"/>
    <property type="match status" value="1"/>
</dbReference>
<keyword evidence="3" id="KW-1015">Disulfide bond</keyword>
<evidence type="ECO:0000313" key="7">
    <source>
        <dbReference type="EMBL" id="MBC8755694.1"/>
    </source>
</evidence>
<evidence type="ECO:0000256" key="5">
    <source>
        <dbReference type="SAM" id="SignalP"/>
    </source>
</evidence>
<dbReference type="Gene3D" id="3.40.30.10">
    <property type="entry name" value="Glutaredoxin"/>
    <property type="match status" value="1"/>
</dbReference>
<evidence type="ECO:0000256" key="4">
    <source>
        <dbReference type="ARBA" id="ARBA00023284"/>
    </source>
</evidence>
<evidence type="ECO:0000256" key="1">
    <source>
        <dbReference type="ARBA" id="ARBA00022448"/>
    </source>
</evidence>
<evidence type="ECO:0000259" key="6">
    <source>
        <dbReference type="PROSITE" id="PS51352"/>
    </source>
</evidence>
<sequence length="253" mass="28347">MKNVLLILLLCIAIPSTAQTELTDANAESKLLVDNDRLIVLDFYATWCGPCKRMDPIIAELEKKYKDRVDFYKIDVDKNKVDDALGVNAMPTYLFIYNSANLEQIEGAMSKSKMQSLIEKHMGGDSGTTVSTETASDESFYDATAKHGDSDEFSQATLDKIWDSSTRLNSLAWHTYKEHSDIDSLLKAIKVVERSVELEATYYNVDTHAALLYKTGNYTKALKKAKKAVDIAKEEGLSYASTTELIEKIIDKM</sequence>
<proteinExistence type="predicted"/>
<feature type="signal peptide" evidence="5">
    <location>
        <begin position="1"/>
        <end position="18"/>
    </location>
</feature>
<keyword evidence="2" id="KW-0249">Electron transport</keyword>
<dbReference type="PROSITE" id="PS00194">
    <property type="entry name" value="THIOREDOXIN_1"/>
    <property type="match status" value="1"/>
</dbReference>
<gene>
    <name evidence="7" type="ORF">H2O64_13545</name>
</gene>
<dbReference type="PANTHER" id="PTHR45663:SF11">
    <property type="entry name" value="GEO12009P1"/>
    <property type="match status" value="1"/>
</dbReference>
<evidence type="ECO:0000313" key="8">
    <source>
        <dbReference type="Proteomes" id="UP000619238"/>
    </source>
</evidence>
<feature type="chain" id="PRO_5047366235" evidence="5">
    <location>
        <begin position="19"/>
        <end position="253"/>
    </location>
</feature>
<dbReference type="InterPro" id="IPR036249">
    <property type="entry name" value="Thioredoxin-like_sf"/>
</dbReference>
<accession>A0ABR7QAW6</accession>
<reference evidence="7 8" key="1">
    <citation type="submission" date="2020-07" db="EMBL/GenBank/DDBJ databases">
        <title>Description of Kordia aestuariivivens sp. nov., isolated from a tidal flat.</title>
        <authorList>
            <person name="Park S."/>
            <person name="Yoon J.-H."/>
        </authorList>
    </citation>
    <scope>NUCLEOTIDE SEQUENCE [LARGE SCALE GENOMIC DNA]</scope>
    <source>
        <strain evidence="7 8">YSTF-M3</strain>
    </source>
</reference>
<organism evidence="7 8">
    <name type="scientific">Kordia aestuariivivens</name>
    <dbReference type="NCBI Taxonomy" id="2759037"/>
    <lineage>
        <taxon>Bacteria</taxon>
        <taxon>Pseudomonadati</taxon>
        <taxon>Bacteroidota</taxon>
        <taxon>Flavobacteriia</taxon>
        <taxon>Flavobacteriales</taxon>
        <taxon>Flavobacteriaceae</taxon>
        <taxon>Kordia</taxon>
    </lineage>
</organism>
<name>A0ABR7QAW6_9FLAO</name>
<dbReference type="PRINTS" id="PR00421">
    <property type="entry name" value="THIOREDOXIN"/>
</dbReference>
<dbReference type="Pfam" id="PF00085">
    <property type="entry name" value="Thioredoxin"/>
    <property type="match status" value="1"/>
</dbReference>
<dbReference type="RefSeq" id="WP_187562743.1">
    <property type="nucleotide sequence ID" value="NZ_JACGWS010000008.1"/>
</dbReference>
<keyword evidence="5" id="KW-0732">Signal</keyword>
<dbReference type="CDD" id="cd02947">
    <property type="entry name" value="TRX_family"/>
    <property type="match status" value="1"/>
</dbReference>
<dbReference type="PROSITE" id="PS51352">
    <property type="entry name" value="THIOREDOXIN_2"/>
    <property type="match status" value="1"/>
</dbReference>
<dbReference type="InterPro" id="IPR013766">
    <property type="entry name" value="Thioredoxin_domain"/>
</dbReference>
<dbReference type="EMBL" id="JACGWS010000008">
    <property type="protein sequence ID" value="MBC8755694.1"/>
    <property type="molecule type" value="Genomic_DNA"/>
</dbReference>